<sequence>MFARGLIPTGTGCSIASSGGCNFMTTRTGGGGGGGHHHYPHHHQNAGIFSSNGTSTGSMGISGGSSMGSSNTVENNRVILNVGGIRFETYKTTLRKIPATRLSRLTEALANYDPVLNEYFFDRHPGVFAQILNYYRTGKLHYPTNVCGPLFEEELEFWGLDANQVEPCCWMTYTCHRDTQQTLAILDTLDMDAASLTEEEMSKKFGYEEQYRKGKLTRWQRLKPKIWLLFDEPYSSNAAKGVAIISVFFICVSIFSFCIKTHPNMRVPVIYNRTIKQPPNFRPPYSRYSSIPYHQQQQQQQHHHHDQYSIHSNHHRHRHHNHKQRPPSHTHPSSSSTIAQSSSSNGDNIQSDHNLNDDENFDNTESKSSSSSSSTTNWKESWTLDKHKTDAHDAFFYIEAICNAWFSFEIATRFLVAPSKLEFTKDAINVIDAIATLSFYSDLILQSLAASVQLANADILDFFSIIRILRLFKLTRHSRGLKILVHTFRASAKELFLLVFFLVLGIVIFASLVYYAERLQANPRNDFKSIPEGLWWAIVTMTTVGYGDMVPQTYAGMLVGALCALAGVLTIALPVPVIVSNFTMFYSHTQAREKLPRQRRRVVNVADPFQPSTTTSPAPPQSSTHHSWTTTTGSLAPTPTPPVPPQSSSSQLKSITPTVTINLPPPPPSSISSSSSTQLNSITSITTTTTSTTMATAMITSTNTNIISEKRRRHSSQSKVQRLPSMKLKSPNHIDTTSESYIHINTSNETSECSNAQHDSTNTINTAAIHEKKTIVEKNISIENQAAGNDHGVSTKKHTNDNSENKVCHQQSEKRQQQQKARKKCRHQSISIATNSFESNNNETINNTNHINRNESTSTIPKLQQTRVVLSVDRKRSTPHVEIISNPRSTATYSNISKDGNNSVHVNQIVSPVTNPTLNNNIKEQNLHQQQQQQLPINDIQCPCCHHHQLELEKQEQQPQQESLSTSSTITLSAKNQTNFQRKDYQFNL</sequence>
<proteinExistence type="predicted"/>
<evidence type="ECO:0000256" key="4">
    <source>
        <dbReference type="ARBA" id="ARBA00022692"/>
    </source>
</evidence>
<evidence type="ECO:0000256" key="7">
    <source>
        <dbReference type="ARBA" id="ARBA00022958"/>
    </source>
</evidence>
<feature type="region of interest" description="Disordered" evidence="12">
    <location>
        <begin position="605"/>
        <end position="678"/>
    </location>
</feature>
<keyword evidence="16" id="KW-1185">Reference proteome</keyword>
<dbReference type="Pfam" id="PF02214">
    <property type="entry name" value="BTB_2"/>
    <property type="match status" value="1"/>
</dbReference>
<reference evidence="15 16" key="1">
    <citation type="journal article" date="2018" name="J. Allergy Clin. Immunol.">
        <title>High-quality assembly of Dermatophagoides pteronyssinus genome and transcriptome reveals a wide range of novel allergens.</title>
        <authorList>
            <person name="Liu X.Y."/>
            <person name="Yang K.Y."/>
            <person name="Wang M.Q."/>
            <person name="Kwok J.S."/>
            <person name="Zeng X."/>
            <person name="Yang Z."/>
            <person name="Xiao X.J."/>
            <person name="Lau C.P."/>
            <person name="Li Y."/>
            <person name="Huang Z.M."/>
            <person name="Ba J.G."/>
            <person name="Yim A.K."/>
            <person name="Ouyang C.Y."/>
            <person name="Ngai S.M."/>
            <person name="Chan T.F."/>
            <person name="Leung E.L."/>
            <person name="Liu L."/>
            <person name="Liu Z.G."/>
            <person name="Tsui S.K."/>
        </authorList>
    </citation>
    <scope>NUCLEOTIDE SEQUENCE [LARGE SCALE GENOMIC DNA]</scope>
    <source>
        <strain evidence="15">Derp</strain>
    </source>
</reference>
<organism evidence="15 16">
    <name type="scientific">Dermatophagoides pteronyssinus</name>
    <name type="common">European house dust mite</name>
    <dbReference type="NCBI Taxonomy" id="6956"/>
    <lineage>
        <taxon>Eukaryota</taxon>
        <taxon>Metazoa</taxon>
        <taxon>Ecdysozoa</taxon>
        <taxon>Arthropoda</taxon>
        <taxon>Chelicerata</taxon>
        <taxon>Arachnida</taxon>
        <taxon>Acari</taxon>
        <taxon>Acariformes</taxon>
        <taxon>Sarcoptiformes</taxon>
        <taxon>Astigmata</taxon>
        <taxon>Psoroptidia</taxon>
        <taxon>Analgoidea</taxon>
        <taxon>Pyroglyphidae</taxon>
        <taxon>Dermatophagoidinae</taxon>
        <taxon>Dermatophagoides</taxon>
    </lineage>
</organism>
<gene>
    <name evidence="15" type="ORF">DERP_002108</name>
</gene>
<dbReference type="InterPro" id="IPR003968">
    <property type="entry name" value="K_chnl_volt-dep_Kv"/>
</dbReference>
<dbReference type="Pfam" id="PF00520">
    <property type="entry name" value="Ion_trans"/>
    <property type="match status" value="1"/>
</dbReference>
<dbReference type="InterPro" id="IPR027359">
    <property type="entry name" value="Volt_channel_dom_sf"/>
</dbReference>
<keyword evidence="11" id="KW-0407">Ion channel</keyword>
<dbReference type="InterPro" id="IPR005821">
    <property type="entry name" value="Ion_trans_dom"/>
</dbReference>
<dbReference type="Proteomes" id="UP000887458">
    <property type="component" value="Unassembled WGS sequence"/>
</dbReference>
<evidence type="ECO:0000256" key="12">
    <source>
        <dbReference type="SAM" id="MobiDB-lite"/>
    </source>
</evidence>
<comment type="caution">
    <text evidence="15">The sequence shown here is derived from an EMBL/GenBank/DDBJ whole genome shotgun (WGS) entry which is preliminary data.</text>
</comment>
<keyword evidence="3" id="KW-0633">Potassium transport</keyword>
<evidence type="ECO:0000256" key="9">
    <source>
        <dbReference type="ARBA" id="ARBA00023065"/>
    </source>
</evidence>
<feature type="region of interest" description="Disordered" evidence="12">
    <location>
        <begin position="784"/>
        <end position="826"/>
    </location>
</feature>
<evidence type="ECO:0000256" key="1">
    <source>
        <dbReference type="ARBA" id="ARBA00004141"/>
    </source>
</evidence>
<evidence type="ECO:0000256" key="3">
    <source>
        <dbReference type="ARBA" id="ARBA00022538"/>
    </source>
</evidence>
<dbReference type="PRINTS" id="PR00169">
    <property type="entry name" value="KCHANNEL"/>
</dbReference>
<dbReference type="PANTHER" id="PTHR11537">
    <property type="entry name" value="VOLTAGE-GATED POTASSIUM CHANNEL"/>
    <property type="match status" value="1"/>
</dbReference>
<evidence type="ECO:0000256" key="10">
    <source>
        <dbReference type="ARBA" id="ARBA00023136"/>
    </source>
</evidence>
<dbReference type="Gene3D" id="1.20.120.350">
    <property type="entry name" value="Voltage-gated potassium channels. Chain C"/>
    <property type="match status" value="1"/>
</dbReference>
<evidence type="ECO:0000256" key="6">
    <source>
        <dbReference type="ARBA" id="ARBA00022882"/>
    </source>
</evidence>
<evidence type="ECO:0000256" key="2">
    <source>
        <dbReference type="ARBA" id="ARBA00022448"/>
    </source>
</evidence>
<evidence type="ECO:0000256" key="13">
    <source>
        <dbReference type="SAM" id="Phobius"/>
    </source>
</evidence>
<feature type="compositionally biased region" description="Basic and acidic residues" evidence="12">
    <location>
        <begin position="798"/>
        <end position="816"/>
    </location>
</feature>
<dbReference type="SMART" id="SM00225">
    <property type="entry name" value="BTB"/>
    <property type="match status" value="1"/>
</dbReference>
<feature type="compositionally biased region" description="Low complexity" evidence="12">
    <location>
        <begin position="646"/>
        <end position="662"/>
    </location>
</feature>
<evidence type="ECO:0000256" key="11">
    <source>
        <dbReference type="ARBA" id="ARBA00023303"/>
    </source>
</evidence>
<feature type="compositionally biased region" description="Low complexity" evidence="12">
    <location>
        <begin position="330"/>
        <end position="344"/>
    </location>
</feature>
<feature type="transmembrane region" description="Helical" evidence="13">
    <location>
        <begin position="534"/>
        <end position="551"/>
    </location>
</feature>
<evidence type="ECO:0000259" key="14">
    <source>
        <dbReference type="SMART" id="SM00225"/>
    </source>
</evidence>
<keyword evidence="9" id="KW-0406">Ion transport</keyword>
<dbReference type="CDD" id="cd18416">
    <property type="entry name" value="BTB_Shaw-like"/>
    <property type="match status" value="1"/>
</dbReference>
<dbReference type="Gene3D" id="1.10.287.70">
    <property type="match status" value="1"/>
</dbReference>
<feature type="transmembrane region" description="Helical" evidence="13">
    <location>
        <begin position="495"/>
        <end position="514"/>
    </location>
</feature>
<dbReference type="PRINTS" id="PR01491">
    <property type="entry name" value="KVCHANNEL"/>
</dbReference>
<dbReference type="InterPro" id="IPR003974">
    <property type="entry name" value="K_chnl_volt-dep_Kv3"/>
</dbReference>
<keyword evidence="10 13" id="KW-0472">Membrane</keyword>
<feature type="transmembrane region" description="Helical" evidence="13">
    <location>
        <begin position="558"/>
        <end position="579"/>
    </location>
</feature>
<feature type="compositionally biased region" description="Low complexity" evidence="12">
    <location>
        <begin position="366"/>
        <end position="377"/>
    </location>
</feature>
<name>A0ABQ8JGS8_DERPT</name>
<keyword evidence="7" id="KW-0630">Potassium</keyword>
<keyword evidence="8 13" id="KW-1133">Transmembrane helix</keyword>
<dbReference type="InterPro" id="IPR003131">
    <property type="entry name" value="T1-type_BTB"/>
</dbReference>
<keyword evidence="5" id="KW-0631">Potassium channel</keyword>
<feature type="compositionally biased region" description="Low complexity" evidence="12">
    <location>
        <begin position="610"/>
        <end position="637"/>
    </location>
</feature>
<feature type="transmembrane region" description="Helical" evidence="13">
    <location>
        <begin position="241"/>
        <end position="259"/>
    </location>
</feature>
<dbReference type="PROSITE" id="PS51257">
    <property type="entry name" value="PROKAR_LIPOPROTEIN"/>
    <property type="match status" value="1"/>
</dbReference>
<accession>A0ABQ8JGS8</accession>
<feature type="domain" description="BTB" evidence="14">
    <location>
        <begin position="76"/>
        <end position="176"/>
    </location>
</feature>
<feature type="region of interest" description="Disordered" evidence="12">
    <location>
        <begin position="281"/>
        <end position="377"/>
    </location>
</feature>
<dbReference type="Gene3D" id="3.30.710.10">
    <property type="entry name" value="Potassium Channel Kv1.1, Chain A"/>
    <property type="match status" value="1"/>
</dbReference>
<reference evidence="15 16" key="2">
    <citation type="journal article" date="2022" name="Mol. Biol. Evol.">
        <title>Comparative Genomics Reveals Insights into the Divergent Evolution of Astigmatic Mites and Household Pest Adaptations.</title>
        <authorList>
            <person name="Xiong Q."/>
            <person name="Wan A.T."/>
            <person name="Liu X."/>
            <person name="Fung C.S."/>
            <person name="Xiao X."/>
            <person name="Malainual N."/>
            <person name="Hou J."/>
            <person name="Wang L."/>
            <person name="Wang M."/>
            <person name="Yang K.Y."/>
            <person name="Cui Y."/>
            <person name="Leung E.L."/>
            <person name="Nong W."/>
            <person name="Shin S.K."/>
            <person name="Au S.W."/>
            <person name="Jeong K.Y."/>
            <person name="Chew F.T."/>
            <person name="Hui J.H."/>
            <person name="Leung T.F."/>
            <person name="Tungtrongchitr A."/>
            <person name="Zhong N."/>
            <person name="Liu Z."/>
            <person name="Tsui S.K."/>
        </authorList>
    </citation>
    <scope>NUCLEOTIDE SEQUENCE [LARGE SCALE GENOMIC DNA]</scope>
    <source>
        <strain evidence="15">Derp</strain>
    </source>
</reference>
<keyword evidence="4 13" id="KW-0812">Transmembrane</keyword>
<evidence type="ECO:0000313" key="15">
    <source>
        <dbReference type="EMBL" id="KAH9421819.1"/>
    </source>
</evidence>
<evidence type="ECO:0000313" key="16">
    <source>
        <dbReference type="Proteomes" id="UP000887458"/>
    </source>
</evidence>
<keyword evidence="6" id="KW-0851">Voltage-gated channel</keyword>
<feature type="compositionally biased region" description="Basic residues" evidence="12">
    <location>
        <begin position="312"/>
        <end position="328"/>
    </location>
</feature>
<evidence type="ECO:0000256" key="8">
    <source>
        <dbReference type="ARBA" id="ARBA00022989"/>
    </source>
</evidence>
<dbReference type="EMBL" id="NJHN03000037">
    <property type="protein sequence ID" value="KAH9421819.1"/>
    <property type="molecule type" value="Genomic_DNA"/>
</dbReference>
<comment type="subcellular location">
    <subcellularLocation>
        <location evidence="1">Membrane</location>
        <topology evidence="1">Multi-pass membrane protein</topology>
    </subcellularLocation>
</comment>
<dbReference type="PRINTS" id="PR01498">
    <property type="entry name" value="SHAWCHANNEL"/>
</dbReference>
<dbReference type="SUPFAM" id="SSF81324">
    <property type="entry name" value="Voltage-gated potassium channels"/>
    <property type="match status" value="1"/>
</dbReference>
<dbReference type="SUPFAM" id="SSF54695">
    <property type="entry name" value="POZ domain"/>
    <property type="match status" value="1"/>
</dbReference>
<protein>
    <recommendedName>
        <fullName evidence="14">BTB domain-containing protein</fullName>
    </recommendedName>
</protein>
<dbReference type="InterPro" id="IPR011333">
    <property type="entry name" value="SKP1/BTB/POZ_sf"/>
</dbReference>
<keyword evidence="2" id="KW-0813">Transport</keyword>
<dbReference type="InterPro" id="IPR028325">
    <property type="entry name" value="VG_K_chnl"/>
</dbReference>
<dbReference type="InterPro" id="IPR000210">
    <property type="entry name" value="BTB/POZ_dom"/>
</dbReference>
<evidence type="ECO:0000256" key="5">
    <source>
        <dbReference type="ARBA" id="ARBA00022826"/>
    </source>
</evidence>
<dbReference type="PANTHER" id="PTHR11537:SF252">
    <property type="entry name" value="POTASSIUM VOLTAGE-GATED CHANNEL PROTEIN SHAW"/>
    <property type="match status" value="1"/>
</dbReference>